<evidence type="ECO:0000256" key="1">
    <source>
        <dbReference type="SAM" id="Phobius"/>
    </source>
</evidence>
<proteinExistence type="predicted"/>
<protein>
    <submittedName>
        <fullName evidence="2">Uncharacterized protein</fullName>
    </submittedName>
</protein>
<feature type="transmembrane region" description="Helical" evidence="1">
    <location>
        <begin position="40"/>
        <end position="63"/>
    </location>
</feature>
<feature type="transmembrane region" description="Helical" evidence="1">
    <location>
        <begin position="12"/>
        <end position="34"/>
    </location>
</feature>
<keyword evidence="1" id="KW-0812">Transmembrane</keyword>
<sequence length="78" mass="8498">MKRNPMDEAISALKVAPIPTLGVCVSAVASLYLFSTDSKWFGIAVLVAVIFTGLAWMATPGIIQEANKRAKARHRYPH</sequence>
<accession>R4ITP8</accession>
<geneLocation type="plasmid" evidence="2">
    <name>pD2RT</name>
</geneLocation>
<name>R4ITP8_9PSED</name>
<keyword evidence="1" id="KW-0472">Membrane</keyword>
<reference evidence="2" key="1">
    <citation type="journal article" date="2013" name="Plasmid">
        <title>Complete nucleotide sequence of the self-transmissible TOL plasmid pD2RT provides new insight into arrangement of toluene catabolic plasmids.</title>
        <authorList>
            <person name="Jutkina J."/>
            <person name="Hansen L.H."/>
            <person name="Li L."/>
            <person name="Heinaru E."/>
            <person name="Vedler E."/>
            <person name="Joesaar M."/>
            <person name="Heinaru A."/>
        </authorList>
    </citation>
    <scope>NUCLEOTIDE SEQUENCE</scope>
    <source>
        <strain evidence="2">D2RT</strain>
        <plasmid evidence="2">pD2RT</plasmid>
    </source>
</reference>
<dbReference type="AlphaFoldDB" id="R4ITP8"/>
<evidence type="ECO:0000313" key="2">
    <source>
        <dbReference type="EMBL" id="AGC70357.1"/>
    </source>
</evidence>
<organism evidence="2">
    <name type="scientific">Pseudomonas migulae</name>
    <dbReference type="NCBI Taxonomy" id="78543"/>
    <lineage>
        <taxon>Bacteria</taxon>
        <taxon>Pseudomonadati</taxon>
        <taxon>Pseudomonadota</taxon>
        <taxon>Gammaproteobacteria</taxon>
        <taxon>Pseudomonadales</taxon>
        <taxon>Pseudomonadaceae</taxon>
        <taxon>Pseudomonas</taxon>
    </lineage>
</organism>
<keyword evidence="1" id="KW-1133">Transmembrane helix</keyword>
<dbReference type="EMBL" id="JX891462">
    <property type="protein sequence ID" value="AGC70357.1"/>
    <property type="molecule type" value="Genomic_DNA"/>
</dbReference>
<keyword evidence="2" id="KW-0614">Plasmid</keyword>
<gene>
    <name evidence="2" type="ORF">pD2RT_003</name>
</gene>